<evidence type="ECO:0000313" key="10">
    <source>
        <dbReference type="Proteomes" id="UP000031890"/>
    </source>
</evidence>
<dbReference type="CDD" id="cd06550">
    <property type="entry name" value="TM_ABC_iron-siderophores_like"/>
    <property type="match status" value="1"/>
</dbReference>
<dbReference type="STRING" id="161899.CSING_12375"/>
<proteinExistence type="inferred from homology"/>
<evidence type="ECO:0000256" key="6">
    <source>
        <dbReference type="ARBA" id="ARBA00022989"/>
    </source>
</evidence>
<dbReference type="EMBL" id="CP010827">
    <property type="protein sequence ID" value="AJI79967.1"/>
    <property type="molecule type" value="Genomic_DNA"/>
</dbReference>
<dbReference type="AlphaFoldDB" id="A0A0B6EU05"/>
<dbReference type="SUPFAM" id="SSF81345">
    <property type="entry name" value="ABC transporter involved in vitamin B12 uptake, BtuC"/>
    <property type="match status" value="1"/>
</dbReference>
<feature type="transmembrane region" description="Helical" evidence="8">
    <location>
        <begin position="305"/>
        <end position="323"/>
    </location>
</feature>
<dbReference type="FunFam" id="1.10.3470.10:FF:000001">
    <property type="entry name" value="Vitamin B12 ABC transporter permease BtuC"/>
    <property type="match status" value="1"/>
</dbReference>
<keyword evidence="6 8" id="KW-1133">Transmembrane helix</keyword>
<feature type="transmembrane region" description="Helical" evidence="8">
    <location>
        <begin position="115"/>
        <end position="134"/>
    </location>
</feature>
<feature type="transmembrane region" description="Helical" evidence="8">
    <location>
        <begin position="146"/>
        <end position="167"/>
    </location>
</feature>
<feature type="transmembrane region" description="Helical" evidence="8">
    <location>
        <begin position="216"/>
        <end position="237"/>
    </location>
</feature>
<comment type="similarity">
    <text evidence="2">Belongs to the binding-protein-dependent transport system permease family. FecCD subfamily.</text>
</comment>
<feature type="transmembrane region" description="Helical" evidence="8">
    <location>
        <begin position="187"/>
        <end position="209"/>
    </location>
</feature>
<evidence type="ECO:0000256" key="3">
    <source>
        <dbReference type="ARBA" id="ARBA00022448"/>
    </source>
</evidence>
<keyword evidence="4" id="KW-1003">Cell membrane</keyword>
<reference evidence="9 10" key="1">
    <citation type="journal article" date="2015" name="Genome Announc.">
        <title>Complete Genome Sequence and Annotation of Corynebacterium singulare DSM 44357, Isolated from a Human Semen Specimen.</title>
        <authorList>
            <person name="Merten M."/>
            <person name="Brinkrolf K."/>
            <person name="Albersmeier A."/>
            <person name="Kutter Y."/>
            <person name="Ruckert C."/>
            <person name="Tauch A."/>
        </authorList>
    </citation>
    <scope>NUCLEOTIDE SEQUENCE [LARGE SCALE GENOMIC DNA]</scope>
    <source>
        <strain evidence="9">IBS B52218</strain>
    </source>
</reference>
<evidence type="ECO:0000256" key="4">
    <source>
        <dbReference type="ARBA" id="ARBA00022475"/>
    </source>
</evidence>
<dbReference type="GO" id="GO:0005886">
    <property type="term" value="C:plasma membrane"/>
    <property type="evidence" value="ECO:0007669"/>
    <property type="project" value="UniProtKB-SubCell"/>
</dbReference>
<keyword evidence="7 8" id="KW-0472">Membrane</keyword>
<dbReference type="HOGENOM" id="CLU_013016_0_3_11"/>
<evidence type="ECO:0000256" key="2">
    <source>
        <dbReference type="ARBA" id="ARBA00007935"/>
    </source>
</evidence>
<dbReference type="KEGG" id="csx:CSING_12375"/>
<evidence type="ECO:0000256" key="5">
    <source>
        <dbReference type="ARBA" id="ARBA00022692"/>
    </source>
</evidence>
<keyword evidence="3" id="KW-0813">Transport</keyword>
<keyword evidence="5 8" id="KW-0812">Transmembrane</keyword>
<evidence type="ECO:0000256" key="7">
    <source>
        <dbReference type="ARBA" id="ARBA00023136"/>
    </source>
</evidence>
<accession>A0A0B6EU05</accession>
<dbReference type="GO" id="GO:0022857">
    <property type="term" value="F:transmembrane transporter activity"/>
    <property type="evidence" value="ECO:0007669"/>
    <property type="project" value="InterPro"/>
</dbReference>
<feature type="transmembrane region" description="Helical" evidence="8">
    <location>
        <begin position="277"/>
        <end position="299"/>
    </location>
</feature>
<sequence length="327" mass="34367">MRKTWITAGVSIVVLLVTMTLSLTMGSSSMTLAEFRGYIDPAYPRPSELRTSILTELRIPRVLMAAFVGAILAVCGVVMQAITHNDLAEPYLLGVSSGASTGAVVAILFSTWQYGIIVGAGIGALVSFLLLMLLLRHSAADATKVVLTGVLIGFLFQALTSLVVTASGNAESTRGIMFWLLGVLGAARWHTLAAVIVVGTIGMVLMWILSRYLDALSLGSATVSTMGVPVVALRYTVLIAVSLMTAVTVASVGAIGFVGLIVPHAVRMLNTPRHSSLIPLSALVGAITLVVADAIGRVLFAPQELPVGVITALIGVPMFFFILQRKH</sequence>
<dbReference type="Gene3D" id="1.10.3470.10">
    <property type="entry name" value="ABC transporter involved in vitamin B12 uptake, BtuC"/>
    <property type="match status" value="1"/>
</dbReference>
<evidence type="ECO:0000313" key="9">
    <source>
        <dbReference type="EMBL" id="AJI79967.1"/>
    </source>
</evidence>
<gene>
    <name evidence="9" type="ORF">CSING_12375</name>
</gene>
<protein>
    <submittedName>
        <fullName evidence="9">ABC-type Fe3+-siderophore transport system, permease component</fullName>
    </submittedName>
</protein>
<dbReference type="GO" id="GO:0033214">
    <property type="term" value="P:siderophore-iron import into cell"/>
    <property type="evidence" value="ECO:0007669"/>
    <property type="project" value="TreeGrafter"/>
</dbReference>
<dbReference type="Pfam" id="PF01032">
    <property type="entry name" value="FecCD"/>
    <property type="match status" value="1"/>
</dbReference>
<evidence type="ECO:0000256" key="8">
    <source>
        <dbReference type="SAM" id="Phobius"/>
    </source>
</evidence>
<comment type="subcellular location">
    <subcellularLocation>
        <location evidence="1">Cell membrane</location>
        <topology evidence="1">Multi-pass membrane protein</topology>
    </subcellularLocation>
</comment>
<organism evidence="9 10">
    <name type="scientific">Corynebacterium singulare</name>
    <dbReference type="NCBI Taxonomy" id="161899"/>
    <lineage>
        <taxon>Bacteria</taxon>
        <taxon>Bacillati</taxon>
        <taxon>Actinomycetota</taxon>
        <taxon>Actinomycetes</taxon>
        <taxon>Mycobacteriales</taxon>
        <taxon>Corynebacteriaceae</taxon>
        <taxon>Corynebacterium</taxon>
    </lineage>
</organism>
<feature type="transmembrane region" description="Helical" evidence="8">
    <location>
        <begin position="59"/>
        <end position="79"/>
    </location>
</feature>
<dbReference type="PANTHER" id="PTHR30472">
    <property type="entry name" value="FERRIC ENTEROBACTIN TRANSPORT SYSTEM PERMEASE PROTEIN"/>
    <property type="match status" value="1"/>
</dbReference>
<dbReference type="InterPro" id="IPR000522">
    <property type="entry name" value="ABC_transptr_permease_BtuC"/>
</dbReference>
<feature type="transmembrane region" description="Helical" evidence="8">
    <location>
        <begin position="91"/>
        <end position="109"/>
    </location>
</feature>
<dbReference type="InterPro" id="IPR037294">
    <property type="entry name" value="ABC_BtuC-like"/>
</dbReference>
<feature type="transmembrane region" description="Helical" evidence="8">
    <location>
        <begin position="243"/>
        <end position="265"/>
    </location>
</feature>
<name>A0A0B6EU05_9CORY</name>
<dbReference type="Proteomes" id="UP000031890">
    <property type="component" value="Chromosome"/>
</dbReference>
<dbReference type="PANTHER" id="PTHR30472:SF67">
    <property type="entry name" value="PERMEASE OF ABC TRANSPORTER-RELATED"/>
    <property type="match status" value="1"/>
</dbReference>
<evidence type="ECO:0000256" key="1">
    <source>
        <dbReference type="ARBA" id="ARBA00004651"/>
    </source>
</evidence>